<dbReference type="Proteomes" id="UP000048289">
    <property type="component" value="Unassembled WGS sequence"/>
</dbReference>
<dbReference type="EMBL" id="CFOE01001192">
    <property type="protein sequence ID" value="CFE48843.1"/>
    <property type="molecule type" value="Genomic_DNA"/>
</dbReference>
<gene>
    <name evidence="3" type="ORF">ERS007679_04499</name>
    <name evidence="1" type="ORF">ERS007681_04577</name>
    <name evidence="2" type="ORF">ERS027646_04561</name>
</gene>
<evidence type="ECO:0000313" key="3">
    <source>
        <dbReference type="EMBL" id="COW94516.1"/>
    </source>
</evidence>
<evidence type="ECO:0000313" key="6">
    <source>
        <dbReference type="Proteomes" id="UP000048948"/>
    </source>
</evidence>
<protein>
    <submittedName>
        <fullName evidence="3">Uncharacterized protein</fullName>
    </submittedName>
</protein>
<reference evidence="4 5" key="1">
    <citation type="submission" date="2015-03" db="EMBL/GenBank/DDBJ databases">
        <authorList>
            <consortium name="Pathogen Informatics"/>
        </authorList>
    </citation>
    <scope>NUCLEOTIDE SEQUENCE [LARGE SCALE GENOMIC DNA]</scope>
    <source>
        <strain evidence="2 6">Bir 172</strain>
        <strain evidence="3 4">G09801536</strain>
        <strain evidence="1 5">G09901357</strain>
    </source>
</reference>
<accession>A0A0T9V7C1</accession>
<evidence type="ECO:0000313" key="1">
    <source>
        <dbReference type="EMBL" id="CFE48843.1"/>
    </source>
</evidence>
<name>A0A0T9V7C1_MYCTX</name>
<dbReference type="EMBL" id="CSAD01001187">
    <property type="protein sequence ID" value="COW94516.1"/>
    <property type="molecule type" value="Genomic_DNA"/>
</dbReference>
<dbReference type="Proteomes" id="UP000045842">
    <property type="component" value="Unassembled WGS sequence"/>
</dbReference>
<organism evidence="3 4">
    <name type="scientific">Mycobacterium tuberculosis</name>
    <dbReference type="NCBI Taxonomy" id="1773"/>
    <lineage>
        <taxon>Bacteria</taxon>
        <taxon>Bacillati</taxon>
        <taxon>Actinomycetota</taxon>
        <taxon>Actinomycetes</taxon>
        <taxon>Mycobacteriales</taxon>
        <taxon>Mycobacteriaceae</taxon>
        <taxon>Mycobacterium</taxon>
        <taxon>Mycobacterium tuberculosis complex</taxon>
    </lineage>
</organism>
<proteinExistence type="predicted"/>
<sequence>MPGRFIPSRLRNPDKGFPNVALLRLRDMAPSEHGSRCSSARGRLCLSMS</sequence>
<evidence type="ECO:0000313" key="5">
    <source>
        <dbReference type="Proteomes" id="UP000048289"/>
    </source>
</evidence>
<dbReference type="Proteomes" id="UP000048948">
    <property type="component" value="Unassembled WGS sequence"/>
</dbReference>
<evidence type="ECO:0000313" key="4">
    <source>
        <dbReference type="Proteomes" id="UP000045842"/>
    </source>
</evidence>
<dbReference type="EMBL" id="CNGE01001466">
    <property type="protein sequence ID" value="CKU17990.1"/>
    <property type="molecule type" value="Genomic_DNA"/>
</dbReference>
<dbReference type="AlphaFoldDB" id="A0A0T9V7C1"/>
<evidence type="ECO:0000313" key="2">
    <source>
        <dbReference type="EMBL" id="CKU17990.1"/>
    </source>
</evidence>